<accession>A0AA37WK55</accession>
<dbReference type="Gene3D" id="3.40.430.10">
    <property type="entry name" value="Dihydrofolate Reductase, subunit A"/>
    <property type="match status" value="1"/>
</dbReference>
<dbReference type="RefSeq" id="WP_284219413.1">
    <property type="nucleotide sequence ID" value="NZ_BSOT01000019.1"/>
</dbReference>
<dbReference type="Pfam" id="PF01872">
    <property type="entry name" value="RibD_C"/>
    <property type="match status" value="1"/>
</dbReference>
<dbReference type="GO" id="GO:0009231">
    <property type="term" value="P:riboflavin biosynthetic process"/>
    <property type="evidence" value="ECO:0007669"/>
    <property type="project" value="InterPro"/>
</dbReference>
<reference evidence="2" key="1">
    <citation type="journal article" date="2014" name="Int. J. Syst. Evol. Microbiol.">
        <title>Complete genome sequence of Corynebacterium casei LMG S-19264T (=DSM 44701T), isolated from a smear-ripened cheese.</title>
        <authorList>
            <consortium name="US DOE Joint Genome Institute (JGI-PGF)"/>
            <person name="Walter F."/>
            <person name="Albersmeier A."/>
            <person name="Kalinowski J."/>
            <person name="Ruckert C."/>
        </authorList>
    </citation>
    <scope>NUCLEOTIDE SEQUENCE</scope>
    <source>
        <strain evidence="2">NBRC 110023</strain>
    </source>
</reference>
<feature type="domain" description="Bacterial bifunctional deaminase-reductase C-terminal" evidence="1">
    <location>
        <begin position="4"/>
        <end position="184"/>
    </location>
</feature>
<organism evidence="2 3">
    <name type="scientific">Agaribacter marinus</name>
    <dbReference type="NCBI Taxonomy" id="1431249"/>
    <lineage>
        <taxon>Bacteria</taxon>
        <taxon>Pseudomonadati</taxon>
        <taxon>Pseudomonadota</taxon>
        <taxon>Gammaproteobacteria</taxon>
        <taxon>Alteromonadales</taxon>
        <taxon>Alteromonadaceae</taxon>
        <taxon>Agaribacter</taxon>
    </lineage>
</organism>
<dbReference type="InterPro" id="IPR050765">
    <property type="entry name" value="Riboflavin_Biosynth_HTPR"/>
</dbReference>
<evidence type="ECO:0000259" key="1">
    <source>
        <dbReference type="Pfam" id="PF01872"/>
    </source>
</evidence>
<evidence type="ECO:0000313" key="2">
    <source>
        <dbReference type="EMBL" id="GLR72992.1"/>
    </source>
</evidence>
<comment type="caution">
    <text evidence="2">The sequence shown here is derived from an EMBL/GenBank/DDBJ whole genome shotgun (WGS) entry which is preliminary data.</text>
</comment>
<proteinExistence type="predicted"/>
<protein>
    <submittedName>
        <fullName evidence="2">Dihydrofolate reductase</fullName>
    </submittedName>
</protein>
<dbReference type="Proteomes" id="UP001156601">
    <property type="component" value="Unassembled WGS sequence"/>
</dbReference>
<dbReference type="EMBL" id="BSOT01000019">
    <property type="protein sequence ID" value="GLR72992.1"/>
    <property type="molecule type" value="Genomic_DNA"/>
</dbReference>
<dbReference type="AlphaFoldDB" id="A0AA37WK55"/>
<name>A0AA37WK55_9ALTE</name>
<reference evidence="2" key="2">
    <citation type="submission" date="2023-01" db="EMBL/GenBank/DDBJ databases">
        <title>Draft genome sequence of Agaribacter marinus strain NBRC 110023.</title>
        <authorList>
            <person name="Sun Q."/>
            <person name="Mori K."/>
        </authorList>
    </citation>
    <scope>NUCLEOTIDE SEQUENCE</scope>
    <source>
        <strain evidence="2">NBRC 110023</strain>
    </source>
</reference>
<keyword evidence="3" id="KW-1185">Reference proteome</keyword>
<sequence length="191" mass="20904">MREITVLSFVSLDGVAQGPVQPDEDTSDGFTQSGWTSNYIEEAMELVNTNLMEGPVSFLFGRKTFEMFCGHWPNSKTTEGDLFNQSQKYVVTTSLKSTVWDKSEIITGDPVVALKKLKSESGPRLQVHGSIALIQTLIANGLVDEFRLLTFPVVIGAGKRLFGSGTMPATFNISNSQVSSNGVVMGVYRRK</sequence>
<dbReference type="PANTHER" id="PTHR38011">
    <property type="entry name" value="DIHYDROFOLATE REDUCTASE FAMILY PROTEIN (AFU_ORTHOLOGUE AFUA_8G06820)"/>
    <property type="match status" value="1"/>
</dbReference>
<dbReference type="InterPro" id="IPR024072">
    <property type="entry name" value="DHFR-like_dom_sf"/>
</dbReference>
<dbReference type="SUPFAM" id="SSF53597">
    <property type="entry name" value="Dihydrofolate reductase-like"/>
    <property type="match status" value="1"/>
</dbReference>
<evidence type="ECO:0000313" key="3">
    <source>
        <dbReference type="Proteomes" id="UP001156601"/>
    </source>
</evidence>
<dbReference type="InterPro" id="IPR002734">
    <property type="entry name" value="RibDG_C"/>
</dbReference>
<dbReference type="PANTHER" id="PTHR38011:SF2">
    <property type="entry name" value="BIFUNCTIONAL DEAMINASE-REDUCTASE DOMAIN PROTEIN"/>
    <property type="match status" value="1"/>
</dbReference>
<gene>
    <name evidence="2" type="ORF">GCM10007852_39000</name>
</gene>
<dbReference type="GO" id="GO:0008703">
    <property type="term" value="F:5-amino-6-(5-phosphoribosylamino)uracil reductase activity"/>
    <property type="evidence" value="ECO:0007669"/>
    <property type="project" value="InterPro"/>
</dbReference>